<evidence type="ECO:0000313" key="1">
    <source>
        <dbReference type="EMBL" id="QNG51471.1"/>
    </source>
</evidence>
<dbReference type="AlphaFoldDB" id="A0A7G7MFB0"/>
<keyword evidence="2" id="KW-1185">Reference proteome</keyword>
<organism evidence="1 2">
    <name type="scientific">Pseudonocardia petroleophila</name>
    <dbReference type="NCBI Taxonomy" id="37331"/>
    <lineage>
        <taxon>Bacteria</taxon>
        <taxon>Bacillati</taxon>
        <taxon>Actinomycetota</taxon>
        <taxon>Actinomycetes</taxon>
        <taxon>Pseudonocardiales</taxon>
        <taxon>Pseudonocardiaceae</taxon>
        <taxon>Pseudonocardia</taxon>
    </lineage>
</organism>
<gene>
    <name evidence="1" type="ORF">H6H00_25625</name>
</gene>
<dbReference type="InterPro" id="IPR015946">
    <property type="entry name" value="KH_dom-like_a/b"/>
</dbReference>
<evidence type="ECO:0000313" key="2">
    <source>
        <dbReference type="Proteomes" id="UP000515728"/>
    </source>
</evidence>
<dbReference type="RefSeq" id="WP_185718225.1">
    <property type="nucleotide sequence ID" value="NZ_BAAAWI010000001.1"/>
</dbReference>
<dbReference type="SUPFAM" id="SSF82784">
    <property type="entry name" value="OsmC-like"/>
    <property type="match status" value="1"/>
</dbReference>
<proteinExistence type="predicted"/>
<dbReference type="InterPro" id="IPR036102">
    <property type="entry name" value="OsmC/Ohrsf"/>
</dbReference>
<name>A0A7G7MFB0_9PSEU</name>
<dbReference type="EMBL" id="CP060131">
    <property type="protein sequence ID" value="QNG51471.1"/>
    <property type="molecule type" value="Genomic_DNA"/>
</dbReference>
<protein>
    <submittedName>
        <fullName evidence="1">OsmC family protein</fullName>
    </submittedName>
</protein>
<dbReference type="Gene3D" id="3.30.300.20">
    <property type="match status" value="1"/>
</dbReference>
<dbReference type="Proteomes" id="UP000515728">
    <property type="component" value="Chromosome"/>
</dbReference>
<dbReference type="InterPro" id="IPR003718">
    <property type="entry name" value="OsmC/Ohr_fam"/>
</dbReference>
<reference evidence="1 2" key="1">
    <citation type="submission" date="2020-08" db="EMBL/GenBank/DDBJ databases">
        <authorList>
            <person name="Mo P."/>
        </authorList>
    </citation>
    <scope>NUCLEOTIDE SEQUENCE [LARGE SCALE GENOMIC DNA]</scope>
    <source>
        <strain evidence="1 2">CGMCC 4.1532</strain>
    </source>
</reference>
<sequence>MGEPNVWSTARLPDGDGRTADLDVNGYGLSCDIPVDAGAEPAGVTPFGLLAASLSSCTVMSVRSFLVRWRVPPGEVHVRVAVQGGPSPVLVRTVTVDAVVEPDLREQLSAEVDNTPVTRLLRDAVPIRTVLRTG</sequence>
<dbReference type="KEGG" id="ppel:H6H00_25625"/>
<accession>A0A7G7MFB0</accession>
<dbReference type="Pfam" id="PF02566">
    <property type="entry name" value="OsmC"/>
    <property type="match status" value="1"/>
</dbReference>